<dbReference type="Proteomes" id="UP001167796">
    <property type="component" value="Unassembled WGS sequence"/>
</dbReference>
<dbReference type="RefSeq" id="WP_305013871.1">
    <property type="nucleotide sequence ID" value="NZ_JAUQSX010000015.1"/>
</dbReference>
<protein>
    <submittedName>
        <fullName evidence="1">Uncharacterized protein</fullName>
    </submittedName>
</protein>
<reference evidence="1" key="1">
    <citation type="submission" date="2023-07" db="EMBL/GenBank/DDBJ databases">
        <authorList>
            <person name="Kim M.K."/>
        </authorList>
    </citation>
    <scope>NUCLEOTIDE SEQUENCE</scope>
    <source>
        <strain evidence="1">M29</strain>
    </source>
</reference>
<sequence length="137" mass="15390">MIDIVSLISELGDQHVRLTEAWPSLSQQERQTGKAKFEEVEQTILSKLLEVKYFQSLGDSFIKVSKPEDGRPMYLEIVTVFEGSQGTGAFDFPAEFEFQLQPLTGWLPMFRSCQPATEAAYQVAVERAIEKGAVVVE</sequence>
<dbReference type="EMBL" id="JAUQSX010000015">
    <property type="protein sequence ID" value="MDO7849203.1"/>
    <property type="molecule type" value="Genomic_DNA"/>
</dbReference>
<keyword evidence="2" id="KW-1185">Reference proteome</keyword>
<comment type="caution">
    <text evidence="1">The sequence shown here is derived from an EMBL/GenBank/DDBJ whole genome shotgun (WGS) entry which is preliminary data.</text>
</comment>
<evidence type="ECO:0000313" key="1">
    <source>
        <dbReference type="EMBL" id="MDO7849203.1"/>
    </source>
</evidence>
<organism evidence="1 2">
    <name type="scientific">Hymenobacter mellowenesis</name>
    <dbReference type="NCBI Taxonomy" id="3063995"/>
    <lineage>
        <taxon>Bacteria</taxon>
        <taxon>Pseudomonadati</taxon>
        <taxon>Bacteroidota</taxon>
        <taxon>Cytophagia</taxon>
        <taxon>Cytophagales</taxon>
        <taxon>Hymenobacteraceae</taxon>
        <taxon>Hymenobacter</taxon>
    </lineage>
</organism>
<name>A0ABT9AH48_9BACT</name>
<proteinExistence type="predicted"/>
<evidence type="ECO:0000313" key="2">
    <source>
        <dbReference type="Proteomes" id="UP001167796"/>
    </source>
</evidence>
<accession>A0ABT9AH48</accession>
<gene>
    <name evidence="1" type="ORF">Q5H92_22760</name>
</gene>